<proteinExistence type="predicted"/>
<organism evidence="1 2">
    <name type="scientific">Streptosporangium amethystogenes subsp. fukuiense</name>
    <dbReference type="NCBI Taxonomy" id="698418"/>
    <lineage>
        <taxon>Bacteria</taxon>
        <taxon>Bacillati</taxon>
        <taxon>Actinomycetota</taxon>
        <taxon>Actinomycetes</taxon>
        <taxon>Streptosporangiales</taxon>
        <taxon>Streptosporangiaceae</taxon>
        <taxon>Streptosporangium</taxon>
    </lineage>
</organism>
<keyword evidence="2" id="KW-1185">Reference proteome</keyword>
<dbReference type="EMBL" id="JBHTEE010000001">
    <property type="protein sequence ID" value="MFC7605484.1"/>
    <property type="molecule type" value="Genomic_DNA"/>
</dbReference>
<sequence>MHVELNKPVVEELHRAVSEPIFNPILKTFVGEGKLDYEVYVRTSELFSLQPATDELVSSDELMFQMVHQAQEVWLKLLAHEMTELVGDLDRDALWDASARLDRIARIVRCLRDELGVLETLTPDSYQTIRQHLGNGSGQESPGYNRLHVAAQYVSDALDRLTARREVSAADVYQARDARHSDLKRTFELLLDVDEAYQMWLVTHFMLVRRTIGISRSTAALDGVPTQVLTGRMTQPLFRRLWKVREEMTASWERGGGYVPGESRHAEKGS</sequence>
<accession>A0ABW2TCK4</accession>
<dbReference type="RefSeq" id="WP_343974723.1">
    <property type="nucleotide sequence ID" value="NZ_BAAAGK010000127.1"/>
</dbReference>
<dbReference type="SUPFAM" id="SSF140959">
    <property type="entry name" value="Indolic compounds 2,3-dioxygenase-like"/>
    <property type="match status" value="1"/>
</dbReference>
<name>A0ABW2TCK4_9ACTN</name>
<evidence type="ECO:0000313" key="2">
    <source>
        <dbReference type="Proteomes" id="UP001596514"/>
    </source>
</evidence>
<dbReference type="PANTHER" id="PTHR10138:SF0">
    <property type="entry name" value="TRYPTOPHAN 2,3-DIOXYGENASE"/>
    <property type="match status" value="1"/>
</dbReference>
<evidence type="ECO:0000313" key="1">
    <source>
        <dbReference type="EMBL" id="MFC7605484.1"/>
    </source>
</evidence>
<dbReference type="Pfam" id="PF03301">
    <property type="entry name" value="Trp_dioxygenase"/>
    <property type="match status" value="1"/>
</dbReference>
<comment type="caution">
    <text evidence="1">The sequence shown here is derived from an EMBL/GenBank/DDBJ whole genome shotgun (WGS) entry which is preliminary data.</text>
</comment>
<protein>
    <submittedName>
        <fullName evidence="1">Tryptophan 2,3-dioxygenase family protein</fullName>
    </submittedName>
</protein>
<dbReference type="InterPro" id="IPR037217">
    <property type="entry name" value="Trp/Indoleamine_2_3_dOase-like"/>
</dbReference>
<gene>
    <name evidence="1" type="ORF">ACFQVD_35820</name>
</gene>
<dbReference type="Gene3D" id="1.20.58.480">
    <property type="match status" value="2"/>
</dbReference>
<dbReference type="InterPro" id="IPR004981">
    <property type="entry name" value="Trp_2_3_dOase"/>
</dbReference>
<reference evidence="2" key="1">
    <citation type="journal article" date="2019" name="Int. J. Syst. Evol. Microbiol.">
        <title>The Global Catalogue of Microorganisms (GCM) 10K type strain sequencing project: providing services to taxonomists for standard genome sequencing and annotation.</title>
        <authorList>
            <consortium name="The Broad Institute Genomics Platform"/>
            <consortium name="The Broad Institute Genome Sequencing Center for Infectious Disease"/>
            <person name="Wu L."/>
            <person name="Ma J."/>
        </authorList>
    </citation>
    <scope>NUCLEOTIDE SEQUENCE [LARGE SCALE GENOMIC DNA]</scope>
    <source>
        <strain evidence="2">JCM 10083</strain>
    </source>
</reference>
<dbReference type="PANTHER" id="PTHR10138">
    <property type="entry name" value="TRYPTOPHAN 2,3-DIOXYGENASE"/>
    <property type="match status" value="1"/>
</dbReference>
<dbReference type="Proteomes" id="UP001596514">
    <property type="component" value="Unassembled WGS sequence"/>
</dbReference>